<organism evidence="1 2">
    <name type="scientific">Ferrimicrobium acidiphilum DSM 19497</name>
    <dbReference type="NCBI Taxonomy" id="1121877"/>
    <lineage>
        <taxon>Bacteria</taxon>
        <taxon>Bacillati</taxon>
        <taxon>Actinomycetota</taxon>
        <taxon>Acidimicrobiia</taxon>
        <taxon>Acidimicrobiales</taxon>
        <taxon>Acidimicrobiaceae</taxon>
        <taxon>Ferrimicrobium</taxon>
    </lineage>
</organism>
<protein>
    <recommendedName>
        <fullName evidence="3">HTH IS21-type domain-containing protein</fullName>
    </recommendedName>
</protein>
<dbReference type="STRING" id="1121877.FEAC_29670"/>
<accession>A0A0D8FQ93</accession>
<gene>
    <name evidence="1" type="ORF">FEAC_29670</name>
</gene>
<dbReference type="Proteomes" id="UP000032336">
    <property type="component" value="Unassembled WGS sequence"/>
</dbReference>
<dbReference type="GeneID" id="78374085"/>
<evidence type="ECO:0000313" key="2">
    <source>
        <dbReference type="Proteomes" id="UP000032336"/>
    </source>
</evidence>
<dbReference type="RefSeq" id="WP_052566578.1">
    <property type="nucleotide sequence ID" value="NZ_JXUW01000050.1"/>
</dbReference>
<comment type="caution">
    <text evidence="1">The sequence shown here is derived from an EMBL/GenBank/DDBJ whole genome shotgun (WGS) entry which is preliminary data.</text>
</comment>
<name>A0A0D8FQ93_9ACTN</name>
<evidence type="ECO:0008006" key="3">
    <source>
        <dbReference type="Google" id="ProtNLM"/>
    </source>
</evidence>
<dbReference type="AlphaFoldDB" id="A0A0D8FQ93"/>
<sequence>MELYQSIRNAVSKEGLSIRATAKEFKVHRREVRRALASAIPPERKTTIKMRPKLGPYESTIRAWLTEDLKVPKKQRHTATRIWQRLVDECGADVSVSAVRVMVRELRS</sequence>
<reference evidence="1 2" key="1">
    <citation type="submission" date="2015-01" db="EMBL/GenBank/DDBJ databases">
        <title>Draft genome of the acidophilic iron oxidizer Ferrimicrobium acidiphilum strain T23.</title>
        <authorList>
            <person name="Poehlein A."/>
            <person name="Eisen S."/>
            <person name="Schloemann M."/>
            <person name="Johnson B.D."/>
            <person name="Daniel R."/>
            <person name="Muehling M."/>
        </authorList>
    </citation>
    <scope>NUCLEOTIDE SEQUENCE [LARGE SCALE GENOMIC DNA]</scope>
    <source>
        <strain evidence="1 2">T23</strain>
    </source>
</reference>
<evidence type="ECO:0000313" key="1">
    <source>
        <dbReference type="EMBL" id="KJE75306.1"/>
    </source>
</evidence>
<dbReference type="EMBL" id="JXUW01000050">
    <property type="protein sequence ID" value="KJE75306.1"/>
    <property type="molecule type" value="Genomic_DNA"/>
</dbReference>
<proteinExistence type="predicted"/>
<keyword evidence="2" id="KW-1185">Reference proteome</keyword>